<name>A0AAU9NQT9_9ASTR</name>
<evidence type="ECO:0000313" key="2">
    <source>
        <dbReference type="EMBL" id="CAH1440257.1"/>
    </source>
</evidence>
<sequence length="167" mass="18831">MFLFPILIQSLDDSFISRQSVIGRNKISTRSSEIPGLAMEEDKGKWKEKGKWKKWERRRKGEETIAGELVAPLVLSWIRSYELMEKTVKWPTKNQAKMFWLLTGGLLEMEALVKEDKPSDDKNPKTESMVHGGSSASSPPSSIEASIDSEPGIATSIAHHQHYTDKS</sequence>
<evidence type="ECO:0000256" key="1">
    <source>
        <dbReference type="SAM" id="MobiDB-lite"/>
    </source>
</evidence>
<gene>
    <name evidence="2" type="ORF">LVIROSA_LOCUS26404</name>
</gene>
<comment type="caution">
    <text evidence="2">The sequence shown here is derived from an EMBL/GenBank/DDBJ whole genome shotgun (WGS) entry which is preliminary data.</text>
</comment>
<organism evidence="2 3">
    <name type="scientific">Lactuca virosa</name>
    <dbReference type="NCBI Taxonomy" id="75947"/>
    <lineage>
        <taxon>Eukaryota</taxon>
        <taxon>Viridiplantae</taxon>
        <taxon>Streptophyta</taxon>
        <taxon>Embryophyta</taxon>
        <taxon>Tracheophyta</taxon>
        <taxon>Spermatophyta</taxon>
        <taxon>Magnoliopsida</taxon>
        <taxon>eudicotyledons</taxon>
        <taxon>Gunneridae</taxon>
        <taxon>Pentapetalae</taxon>
        <taxon>asterids</taxon>
        <taxon>campanulids</taxon>
        <taxon>Asterales</taxon>
        <taxon>Asteraceae</taxon>
        <taxon>Cichorioideae</taxon>
        <taxon>Cichorieae</taxon>
        <taxon>Lactucinae</taxon>
        <taxon>Lactuca</taxon>
    </lineage>
</organism>
<feature type="compositionally biased region" description="Basic and acidic residues" evidence="1">
    <location>
        <begin position="115"/>
        <end position="125"/>
    </location>
</feature>
<evidence type="ECO:0000313" key="3">
    <source>
        <dbReference type="Proteomes" id="UP001157418"/>
    </source>
</evidence>
<proteinExistence type="predicted"/>
<feature type="region of interest" description="Disordered" evidence="1">
    <location>
        <begin position="115"/>
        <end position="167"/>
    </location>
</feature>
<accession>A0AAU9NQT9</accession>
<dbReference type="AlphaFoldDB" id="A0AAU9NQT9"/>
<feature type="compositionally biased region" description="Low complexity" evidence="1">
    <location>
        <begin position="134"/>
        <end position="150"/>
    </location>
</feature>
<reference evidence="2 3" key="1">
    <citation type="submission" date="2022-01" db="EMBL/GenBank/DDBJ databases">
        <authorList>
            <person name="Xiong W."/>
            <person name="Schranz E."/>
        </authorList>
    </citation>
    <scope>NUCLEOTIDE SEQUENCE [LARGE SCALE GENOMIC DNA]</scope>
</reference>
<dbReference type="EMBL" id="CAKMRJ010005412">
    <property type="protein sequence ID" value="CAH1440257.1"/>
    <property type="molecule type" value="Genomic_DNA"/>
</dbReference>
<dbReference type="Proteomes" id="UP001157418">
    <property type="component" value="Unassembled WGS sequence"/>
</dbReference>
<keyword evidence="3" id="KW-1185">Reference proteome</keyword>
<protein>
    <submittedName>
        <fullName evidence="2">Uncharacterized protein</fullName>
    </submittedName>
</protein>